<comment type="subcellular location">
    <subcellularLocation>
        <location evidence="1">Membrane</location>
        <topology evidence="1">Multi-pass membrane protein</topology>
    </subcellularLocation>
</comment>
<keyword evidence="3" id="KW-0813">Transport</keyword>
<dbReference type="InParanoid" id="A0A168T7J5"/>
<reference evidence="9" key="1">
    <citation type="submission" date="2016-04" db="EMBL/GenBank/DDBJ databases">
        <authorList>
            <person name="Evans L.H."/>
            <person name="Alamgir A."/>
            <person name="Owens N."/>
            <person name="Weber N.D."/>
            <person name="Virtaneva K."/>
            <person name="Barbian K."/>
            <person name="Babar A."/>
            <person name="Rosenke K."/>
        </authorList>
    </citation>
    <scope>NUCLEOTIDE SEQUENCE [LARGE SCALE GENOMIC DNA]</scope>
    <source>
        <strain evidence="9">CBS 101.48</strain>
    </source>
</reference>
<keyword evidence="6 7" id="KW-0472">Membrane</keyword>
<dbReference type="GO" id="GO:0016020">
    <property type="term" value="C:membrane"/>
    <property type="evidence" value="ECO:0007669"/>
    <property type="project" value="UniProtKB-SubCell"/>
</dbReference>
<keyword evidence="10" id="KW-1185">Reference proteome</keyword>
<feature type="transmembrane region" description="Helical" evidence="7">
    <location>
        <begin position="94"/>
        <end position="112"/>
    </location>
</feature>
<dbReference type="InterPro" id="IPR003663">
    <property type="entry name" value="Sugar/inositol_transpt"/>
</dbReference>
<feature type="transmembrane region" description="Helical" evidence="7">
    <location>
        <begin position="230"/>
        <end position="248"/>
    </location>
</feature>
<dbReference type="InterPro" id="IPR036259">
    <property type="entry name" value="MFS_trans_sf"/>
</dbReference>
<evidence type="ECO:0000256" key="2">
    <source>
        <dbReference type="ARBA" id="ARBA00010992"/>
    </source>
</evidence>
<gene>
    <name evidence="9" type="primary">ABSGL_15309.1 scaffold 16604</name>
</gene>
<sequence length="382" mass="40993">MSKRSWTFYLLYVVFTITLGAFQYGYHTGELNTPQDIISKCVLKNGDPVVDKGILPACLPMTDARYSLVVAMLLAGGLVGALTTSYYGGRRHTLMCANGFLCVGSLMMAVAPNVPLLMMGRFVAGVGGGMATVVVPTYISECVPKSTRGLFGTLNQLAIVVGILASQITSIILPGWRWILATAVFHQWEDLGSTPILIMPEKTMCTSAKMCNLIMTLLSAYFMDRAGRRTLFLISSASMACCSILLGWSIQHSYDRTSGLAITAFVAAFAIGLGPIPFLMIPELVETSAVASAGSIALASNMICNFIVSAGFMAFRDTIGQGQVFYVFAVILVVCTVLAVFYLPETKNKSAEQIVRSRWAVAWSPGKQHYSLVSVSNGAASS</sequence>
<feature type="transmembrane region" description="Helical" evidence="7">
    <location>
        <begin position="66"/>
        <end position="87"/>
    </location>
</feature>
<dbReference type="AlphaFoldDB" id="A0A168T7J5"/>
<dbReference type="PANTHER" id="PTHR23503:SF8">
    <property type="entry name" value="FACILITATED GLUCOSE TRANSPORTER PROTEIN 1"/>
    <property type="match status" value="1"/>
</dbReference>
<feature type="transmembrane region" description="Helical" evidence="7">
    <location>
        <begin position="293"/>
        <end position="312"/>
    </location>
</feature>
<feature type="transmembrane region" description="Helical" evidence="7">
    <location>
        <begin position="151"/>
        <end position="173"/>
    </location>
</feature>
<dbReference type="InterPro" id="IPR020846">
    <property type="entry name" value="MFS_dom"/>
</dbReference>
<evidence type="ECO:0000256" key="1">
    <source>
        <dbReference type="ARBA" id="ARBA00004141"/>
    </source>
</evidence>
<name>A0A168T7J5_ABSGL</name>
<evidence type="ECO:0000256" key="5">
    <source>
        <dbReference type="ARBA" id="ARBA00022989"/>
    </source>
</evidence>
<dbReference type="STRING" id="4829.A0A168T7J5"/>
<evidence type="ECO:0000256" key="6">
    <source>
        <dbReference type="ARBA" id="ARBA00023136"/>
    </source>
</evidence>
<dbReference type="Pfam" id="PF00083">
    <property type="entry name" value="Sugar_tr"/>
    <property type="match status" value="2"/>
</dbReference>
<feature type="domain" description="Major facilitator superfamily (MFS) profile" evidence="8">
    <location>
        <begin position="13"/>
        <end position="382"/>
    </location>
</feature>
<evidence type="ECO:0000256" key="4">
    <source>
        <dbReference type="ARBA" id="ARBA00022692"/>
    </source>
</evidence>
<dbReference type="PRINTS" id="PR00171">
    <property type="entry name" value="SUGRTRNSPORT"/>
</dbReference>
<dbReference type="PANTHER" id="PTHR23503">
    <property type="entry name" value="SOLUTE CARRIER FAMILY 2"/>
    <property type="match status" value="1"/>
</dbReference>
<dbReference type="PROSITE" id="PS00216">
    <property type="entry name" value="SUGAR_TRANSPORT_1"/>
    <property type="match status" value="1"/>
</dbReference>
<keyword evidence="5 7" id="KW-1133">Transmembrane helix</keyword>
<dbReference type="InterPro" id="IPR005829">
    <property type="entry name" value="Sugar_transporter_CS"/>
</dbReference>
<dbReference type="OrthoDB" id="4540492at2759"/>
<comment type="similarity">
    <text evidence="2">Belongs to the major facilitator superfamily. Sugar transporter (TC 2.A.1.1) family.</text>
</comment>
<dbReference type="OMA" id="LASNMIC"/>
<accession>A0A168T7J5</accession>
<dbReference type="EMBL" id="LT555164">
    <property type="protein sequence ID" value="SAM09608.1"/>
    <property type="molecule type" value="Genomic_DNA"/>
</dbReference>
<evidence type="ECO:0000259" key="8">
    <source>
        <dbReference type="PROSITE" id="PS50850"/>
    </source>
</evidence>
<dbReference type="Gene3D" id="1.20.1250.20">
    <property type="entry name" value="MFS general substrate transporter like domains"/>
    <property type="match status" value="2"/>
</dbReference>
<feature type="transmembrane region" description="Helical" evidence="7">
    <location>
        <begin position="260"/>
        <end position="281"/>
    </location>
</feature>
<evidence type="ECO:0000256" key="7">
    <source>
        <dbReference type="SAM" id="Phobius"/>
    </source>
</evidence>
<protein>
    <recommendedName>
        <fullName evidence="8">Major facilitator superfamily (MFS) profile domain-containing protein</fullName>
    </recommendedName>
</protein>
<evidence type="ECO:0000256" key="3">
    <source>
        <dbReference type="ARBA" id="ARBA00022448"/>
    </source>
</evidence>
<dbReference type="Proteomes" id="UP000078561">
    <property type="component" value="Unassembled WGS sequence"/>
</dbReference>
<evidence type="ECO:0000313" key="10">
    <source>
        <dbReference type="Proteomes" id="UP000078561"/>
    </source>
</evidence>
<dbReference type="SUPFAM" id="SSF103473">
    <property type="entry name" value="MFS general substrate transporter"/>
    <property type="match status" value="2"/>
</dbReference>
<organism evidence="9">
    <name type="scientific">Absidia glauca</name>
    <name type="common">Pin mould</name>
    <dbReference type="NCBI Taxonomy" id="4829"/>
    <lineage>
        <taxon>Eukaryota</taxon>
        <taxon>Fungi</taxon>
        <taxon>Fungi incertae sedis</taxon>
        <taxon>Mucoromycota</taxon>
        <taxon>Mucoromycotina</taxon>
        <taxon>Mucoromycetes</taxon>
        <taxon>Mucorales</taxon>
        <taxon>Cunninghamellaceae</taxon>
        <taxon>Absidia</taxon>
    </lineage>
</organism>
<feature type="transmembrane region" description="Helical" evidence="7">
    <location>
        <begin position="324"/>
        <end position="343"/>
    </location>
</feature>
<feature type="transmembrane region" description="Helical" evidence="7">
    <location>
        <begin position="7"/>
        <end position="26"/>
    </location>
</feature>
<dbReference type="PROSITE" id="PS50850">
    <property type="entry name" value="MFS"/>
    <property type="match status" value="1"/>
</dbReference>
<dbReference type="InterPro" id="IPR005828">
    <property type="entry name" value="MFS_sugar_transport-like"/>
</dbReference>
<dbReference type="InterPro" id="IPR045263">
    <property type="entry name" value="GLUT"/>
</dbReference>
<dbReference type="GO" id="GO:0015149">
    <property type="term" value="F:hexose transmembrane transporter activity"/>
    <property type="evidence" value="ECO:0007669"/>
    <property type="project" value="TreeGrafter"/>
</dbReference>
<keyword evidence="4 7" id="KW-0812">Transmembrane</keyword>
<dbReference type="PROSITE" id="PS00217">
    <property type="entry name" value="SUGAR_TRANSPORT_2"/>
    <property type="match status" value="1"/>
</dbReference>
<evidence type="ECO:0000313" key="9">
    <source>
        <dbReference type="EMBL" id="SAM09608.1"/>
    </source>
</evidence>
<feature type="transmembrane region" description="Helical" evidence="7">
    <location>
        <begin position="118"/>
        <end position="139"/>
    </location>
</feature>
<proteinExistence type="inferred from homology"/>